<dbReference type="InterPro" id="IPR003695">
    <property type="entry name" value="Ppx_GppA_N"/>
</dbReference>
<organism evidence="3 4">
    <name type="scientific">Marinicauda salina</name>
    <dbReference type="NCBI Taxonomy" id="2135793"/>
    <lineage>
        <taxon>Bacteria</taxon>
        <taxon>Pseudomonadati</taxon>
        <taxon>Pseudomonadota</taxon>
        <taxon>Alphaproteobacteria</taxon>
        <taxon>Maricaulales</taxon>
        <taxon>Maricaulaceae</taxon>
        <taxon>Marinicauda</taxon>
    </lineage>
</organism>
<dbReference type="InterPro" id="IPR048951">
    <property type="entry name" value="Ppx_C"/>
</dbReference>
<dbReference type="InterPro" id="IPR043129">
    <property type="entry name" value="ATPase_NBD"/>
</dbReference>
<dbReference type="Pfam" id="PF21697">
    <property type="entry name" value="Ppx_C"/>
    <property type="match status" value="1"/>
</dbReference>
<dbReference type="AlphaFoldDB" id="A0A2U2BTJ2"/>
<name>A0A2U2BTJ2_9PROT</name>
<dbReference type="PANTHER" id="PTHR30005">
    <property type="entry name" value="EXOPOLYPHOSPHATASE"/>
    <property type="match status" value="1"/>
</dbReference>
<proteinExistence type="predicted"/>
<evidence type="ECO:0000313" key="3">
    <source>
        <dbReference type="EMBL" id="PWE17327.1"/>
    </source>
</evidence>
<dbReference type="Gene3D" id="1.10.3210.10">
    <property type="entry name" value="Hypothetical protein af1432"/>
    <property type="match status" value="1"/>
</dbReference>
<evidence type="ECO:0000313" key="4">
    <source>
        <dbReference type="Proteomes" id="UP000245168"/>
    </source>
</evidence>
<evidence type="ECO:0000259" key="2">
    <source>
        <dbReference type="Pfam" id="PF21697"/>
    </source>
</evidence>
<dbReference type="Proteomes" id="UP000245168">
    <property type="component" value="Unassembled WGS sequence"/>
</dbReference>
<evidence type="ECO:0000259" key="1">
    <source>
        <dbReference type="Pfam" id="PF02541"/>
    </source>
</evidence>
<sequence length="508" mass="53889">MTPVPASAPPESLAEAPARRDVAVIDIGSNSVRLVQFRIEGRALWPVFNEKTMAGLGRDARETGRLNPEGVESAMRALKRFARLLDAKHVGERHAVATAAVRDSEDGPDFVARAERETGLDIEVLSGEEEGRRSAIGVIGGVGDADGVAGDLGGSSLELTPLSGRRAGAAVSLPLGPLAVHGEGPGDPKAYKAAIDAGLERAAPVLDRAGPVFYAVGGAWRAFAHLAMALDDYPLILLHQYALRPEQVARAADFAATQSEASLASIPGVSSKRAPTLPYAALLLKRLIRHGGFERVVFSANGLREGVVYAADSSLVADGDPLLDAAEALVRNASPEPGFGPALAAWIARAFEAEPEVFGRARDALVRAAAARLTDIGARMHPDHRAELATTQTLYAPFGGVSHGERAFLALAMHHRYAGRKPREETCPSRRLLDDAGEEAAMRVGLALRLGAALSGRSAGLLEAFRLERTEAELVLRVEPGREELVVERALQRFEQFADAMGLTPRVI</sequence>
<dbReference type="SUPFAM" id="SSF53067">
    <property type="entry name" value="Actin-like ATPase domain"/>
    <property type="match status" value="2"/>
</dbReference>
<dbReference type="Gene3D" id="3.30.420.40">
    <property type="match status" value="1"/>
</dbReference>
<dbReference type="Gene3D" id="3.30.420.150">
    <property type="entry name" value="Exopolyphosphatase. Domain 2"/>
    <property type="match status" value="1"/>
</dbReference>
<protein>
    <submittedName>
        <fullName evidence="3">Ppx/GppA family phosphatase</fullName>
    </submittedName>
</protein>
<dbReference type="PANTHER" id="PTHR30005:SF0">
    <property type="entry name" value="RETROGRADE REGULATION PROTEIN 2"/>
    <property type="match status" value="1"/>
</dbReference>
<accession>A0A2U2BTJ2</accession>
<gene>
    <name evidence="3" type="ORF">DDZ18_06475</name>
</gene>
<comment type="caution">
    <text evidence="3">The sequence shown here is derived from an EMBL/GenBank/DDBJ whole genome shotgun (WGS) entry which is preliminary data.</text>
</comment>
<dbReference type="Pfam" id="PF02541">
    <property type="entry name" value="Ppx-GppA"/>
    <property type="match status" value="1"/>
</dbReference>
<reference evidence="4" key="1">
    <citation type="submission" date="2018-05" db="EMBL/GenBank/DDBJ databases">
        <authorList>
            <person name="Liu B.-T."/>
        </authorList>
    </citation>
    <scope>NUCLEOTIDE SEQUENCE [LARGE SCALE GENOMIC DNA]</scope>
    <source>
        <strain evidence="4">WD6-1</strain>
    </source>
</reference>
<dbReference type="CDD" id="cd24052">
    <property type="entry name" value="ASKHA_NBD_HpPPX-GppA-like"/>
    <property type="match status" value="1"/>
</dbReference>
<dbReference type="SUPFAM" id="SSF109604">
    <property type="entry name" value="HD-domain/PDEase-like"/>
    <property type="match status" value="1"/>
</dbReference>
<keyword evidence="4" id="KW-1185">Reference proteome</keyword>
<feature type="domain" description="Ppx/GppA phosphatase N-terminal" evidence="1">
    <location>
        <begin position="39"/>
        <end position="310"/>
    </location>
</feature>
<dbReference type="RefSeq" id="WP_109252558.1">
    <property type="nucleotide sequence ID" value="NZ_QEXV01000003.1"/>
</dbReference>
<dbReference type="OrthoDB" id="3698573at2"/>
<dbReference type="GO" id="GO:0016462">
    <property type="term" value="F:pyrophosphatase activity"/>
    <property type="evidence" value="ECO:0007669"/>
    <property type="project" value="TreeGrafter"/>
</dbReference>
<feature type="domain" description="Exopolyphosphatase C-terminal" evidence="2">
    <location>
        <begin position="323"/>
        <end position="502"/>
    </location>
</feature>
<dbReference type="EMBL" id="QEXV01000003">
    <property type="protein sequence ID" value="PWE17327.1"/>
    <property type="molecule type" value="Genomic_DNA"/>
</dbReference>
<dbReference type="InterPro" id="IPR050273">
    <property type="entry name" value="GppA/Ppx_hydrolase"/>
</dbReference>